<proteinExistence type="inferred from homology"/>
<name>A0A653E2T4_9PSED</name>
<accession>A0A653E2T4</accession>
<organism evidence="6">
    <name type="scientific">Pseudomonas marincola</name>
    <dbReference type="NCBI Taxonomy" id="437900"/>
    <lineage>
        <taxon>Bacteria</taxon>
        <taxon>Pseudomonadati</taxon>
        <taxon>Pseudomonadota</taxon>
        <taxon>Gammaproteobacteria</taxon>
        <taxon>Pseudomonadales</taxon>
        <taxon>Pseudomonadaceae</taxon>
        <taxon>Pseudomonas</taxon>
    </lineage>
</organism>
<dbReference type="InterPro" id="IPR009722">
    <property type="entry name" value="YjiK/CarP"/>
</dbReference>
<protein>
    <recommendedName>
        <fullName evidence="7">SdiA-regulated domain-containing protein</fullName>
    </recommendedName>
</protein>
<dbReference type="CDD" id="cd09971">
    <property type="entry name" value="SdiA-regulated"/>
    <property type="match status" value="1"/>
</dbReference>
<keyword evidence="5" id="KW-1133">Transmembrane helix</keyword>
<evidence type="ECO:0000256" key="4">
    <source>
        <dbReference type="ARBA" id="ARBA00023136"/>
    </source>
</evidence>
<keyword evidence="5" id="KW-0812">Transmembrane</keyword>
<evidence type="ECO:0000256" key="5">
    <source>
        <dbReference type="SAM" id="Phobius"/>
    </source>
</evidence>
<feature type="transmembrane region" description="Helical" evidence="5">
    <location>
        <begin position="12"/>
        <end position="31"/>
    </location>
</feature>
<reference evidence="6" key="1">
    <citation type="submission" date="2019-02" db="EMBL/GenBank/DDBJ databases">
        <authorList>
            <consortium name="Genoscope - CEA"/>
            <person name="William W."/>
        </authorList>
    </citation>
    <scope>NUCLEOTIDE SEQUENCE [LARGE SCALE GENOMIC DNA]</scope>
    <source>
        <strain evidence="6">YSy11</strain>
    </source>
</reference>
<dbReference type="Pfam" id="PF06977">
    <property type="entry name" value="SdiA-regulated"/>
    <property type="match status" value="1"/>
</dbReference>
<evidence type="ECO:0000256" key="3">
    <source>
        <dbReference type="ARBA" id="ARBA00022475"/>
    </source>
</evidence>
<evidence type="ECO:0000313" key="6">
    <source>
        <dbReference type="EMBL" id="VEV96908.1"/>
    </source>
</evidence>
<sequence length="303" mass="32855">MLAASWLRYARKVLLYVVIGLITAAVIYLQLFPRATLWAQELMLSPAERAASIGLGDYRIIGKPHKLSGLEAFETSGLSYSASSNTLFTVTGKTAFLIELSLAGDVLRQIPINGVSNLEAVEVLSGGRIAVVDERMHRMSVFQVDEHTQSLDASTAENYDLGFADAGNKGFEGLAWDPDQQRLLLAKERDPLGIFSFQLPAEANTTVTLQELVSGGLFVRDISSLGYDSRTGNILVLSDESRMLVELDAQGYPLGFINLGVGMGGFSLGIKQPEGVAIGTDGTIYVIAEPDLMYVFRKEVEPN</sequence>
<evidence type="ECO:0000256" key="1">
    <source>
        <dbReference type="ARBA" id="ARBA00004236"/>
    </source>
</evidence>
<dbReference type="InterPro" id="IPR011042">
    <property type="entry name" value="6-blade_b-propeller_TolB-like"/>
</dbReference>
<evidence type="ECO:0000256" key="2">
    <source>
        <dbReference type="ARBA" id="ARBA00009852"/>
    </source>
</evidence>
<gene>
    <name evidence="6" type="ORF">PMYSY11_1862</name>
</gene>
<dbReference type="GO" id="GO:0005886">
    <property type="term" value="C:plasma membrane"/>
    <property type="evidence" value="ECO:0007669"/>
    <property type="project" value="UniProtKB-SubCell"/>
</dbReference>
<dbReference type="Gene3D" id="2.120.10.30">
    <property type="entry name" value="TolB, C-terminal domain"/>
    <property type="match status" value="1"/>
</dbReference>
<keyword evidence="4 5" id="KW-0472">Membrane</keyword>
<dbReference type="RefSeq" id="WP_150548101.1">
    <property type="nucleotide sequence ID" value="NZ_LR215729.2"/>
</dbReference>
<dbReference type="AlphaFoldDB" id="A0A653E2T4"/>
<dbReference type="SUPFAM" id="SSF50956">
    <property type="entry name" value="Thermostable phytase (3-phytase)"/>
    <property type="match status" value="1"/>
</dbReference>
<dbReference type="EMBL" id="LR215729">
    <property type="protein sequence ID" value="VEV96908.1"/>
    <property type="molecule type" value="Genomic_DNA"/>
</dbReference>
<keyword evidence="3" id="KW-1003">Cell membrane</keyword>
<comment type="similarity">
    <text evidence="2">Belongs to the YjiK family.</text>
</comment>
<comment type="subcellular location">
    <subcellularLocation>
        <location evidence="1">Cell membrane</location>
    </subcellularLocation>
</comment>
<evidence type="ECO:0008006" key="7">
    <source>
        <dbReference type="Google" id="ProtNLM"/>
    </source>
</evidence>